<evidence type="ECO:0000256" key="1">
    <source>
        <dbReference type="SAM" id="Phobius"/>
    </source>
</evidence>
<protein>
    <submittedName>
        <fullName evidence="2">Uncharacterized protein</fullName>
    </submittedName>
</protein>
<keyword evidence="1" id="KW-1133">Transmembrane helix</keyword>
<comment type="caution">
    <text evidence="2">The sequence shown here is derived from an EMBL/GenBank/DDBJ whole genome shotgun (WGS) entry which is preliminary data.</text>
</comment>
<evidence type="ECO:0000313" key="3">
    <source>
        <dbReference type="Proteomes" id="UP000037460"/>
    </source>
</evidence>
<gene>
    <name evidence="2" type="ORF">Ctob_008519</name>
</gene>
<reference evidence="3" key="1">
    <citation type="journal article" date="2015" name="PLoS Genet.">
        <title>Genome Sequence and Transcriptome Analyses of Chrysochromulina tobin: Metabolic Tools for Enhanced Algal Fitness in the Prominent Order Prymnesiales (Haptophyceae).</title>
        <authorList>
            <person name="Hovde B.T."/>
            <person name="Deodato C.R."/>
            <person name="Hunsperger H.M."/>
            <person name="Ryken S.A."/>
            <person name="Yost W."/>
            <person name="Jha R.K."/>
            <person name="Patterson J."/>
            <person name="Monnat R.J. Jr."/>
            <person name="Barlow S.B."/>
            <person name="Starkenburg S.R."/>
            <person name="Cattolico R.A."/>
        </authorList>
    </citation>
    <scope>NUCLEOTIDE SEQUENCE</scope>
    <source>
        <strain evidence="3">CCMP291</strain>
    </source>
</reference>
<feature type="transmembrane region" description="Helical" evidence="1">
    <location>
        <begin position="188"/>
        <end position="211"/>
    </location>
</feature>
<feature type="transmembrane region" description="Helical" evidence="1">
    <location>
        <begin position="32"/>
        <end position="57"/>
    </location>
</feature>
<feature type="transmembrane region" description="Helical" evidence="1">
    <location>
        <begin position="314"/>
        <end position="336"/>
    </location>
</feature>
<name>A0A0M0K8W9_9EUKA</name>
<dbReference type="Proteomes" id="UP000037460">
    <property type="component" value="Unassembled WGS sequence"/>
</dbReference>
<keyword evidence="1" id="KW-0472">Membrane</keyword>
<organism evidence="2 3">
    <name type="scientific">Chrysochromulina tobinii</name>
    <dbReference type="NCBI Taxonomy" id="1460289"/>
    <lineage>
        <taxon>Eukaryota</taxon>
        <taxon>Haptista</taxon>
        <taxon>Haptophyta</taxon>
        <taxon>Prymnesiophyceae</taxon>
        <taxon>Prymnesiales</taxon>
        <taxon>Chrysochromulinaceae</taxon>
        <taxon>Chrysochromulina</taxon>
    </lineage>
</organism>
<accession>A0A0M0K8W9</accession>
<feature type="transmembrane region" description="Helical" evidence="1">
    <location>
        <begin position="275"/>
        <end position="308"/>
    </location>
</feature>
<feature type="transmembrane region" description="Helical" evidence="1">
    <location>
        <begin position="141"/>
        <end position="161"/>
    </location>
</feature>
<keyword evidence="1" id="KW-0812">Transmembrane</keyword>
<feature type="transmembrane region" description="Helical" evidence="1">
    <location>
        <begin position="231"/>
        <end position="251"/>
    </location>
</feature>
<sequence>MADIKLQIKKAKDEAFAKLGISQADLDKLNSVPLIVAFVGLLVNLLLLASMANFAWLKATALNRGQPFTAYLSLTNVQFGTASNPTVDSYIFCGGKKNDCSLGSLCAMTPDPSKWDNGSPKSTPVEAWCAAGRAGATAVGLLWLALIPGLAATAFTALYAAKEIPMVAKMAQQIEKGFGFTDYMQKGIICCCWAALWLLLFVAMTMYALMIPDTLGWGVVELEASFGLLRFSFVLVSLAGAVLTMTLFSLWKSENVAEAWMEFQSTKLLSFKKGLYLALMLQLVLYLLMIIDTVDWSALLIVLAGFYLDAKNRNFMLMYLVLVAVSILFDIVKLAGMPSFENMTPGQSFGATLWMCIFSLKFVIVGFIFAYETREKEAEVGAFSRFDEAQLDLRDDEIAE</sequence>
<proteinExistence type="predicted"/>
<dbReference type="EMBL" id="JWZX01001071">
    <property type="protein sequence ID" value="KOO34843.1"/>
    <property type="molecule type" value="Genomic_DNA"/>
</dbReference>
<dbReference type="AlphaFoldDB" id="A0A0M0K8W9"/>
<evidence type="ECO:0000313" key="2">
    <source>
        <dbReference type="EMBL" id="KOO34843.1"/>
    </source>
</evidence>
<keyword evidence="3" id="KW-1185">Reference proteome</keyword>
<feature type="transmembrane region" description="Helical" evidence="1">
    <location>
        <begin position="348"/>
        <end position="371"/>
    </location>
</feature>
<dbReference type="OrthoDB" id="10392209at2759"/>